<evidence type="ECO:0008006" key="5">
    <source>
        <dbReference type="Google" id="ProtNLM"/>
    </source>
</evidence>
<evidence type="ECO:0000313" key="3">
    <source>
        <dbReference type="EMBL" id="KMZ93314.1"/>
    </source>
</evidence>
<dbReference type="AlphaFoldDB" id="A0A0J9TDU4"/>
<sequence length="448" mass="52084">MEAQAIVSVAQVSPLPQMSAEYNKWKTQVISDFISNFNDLNSVSKPRCKGIYRNLNYWLDDNRDEFVLNKAKLFGITSPEDTWLTDIEKPLVAKIESLDYLSLFKRAPYKYPKNLRDVLGEVEEFLDERDIYLHELNIDCKSNEYLLFKDWISRKKDFLTNHSDWHLVVKHKKDIPPALKSRFDVDNVFKSESYCRASVPNRHLPNNFNFLNTYQPPPNVNKDFSAAVTRDFWVNFPQSLVYSNPMITVSIIAFQCLLLFFLFQKNFYPEYSSKKKKKARRELSPDGEEFYNPDGTINPAVLSRGNKSKNEYYAFYPVKPNKTKEGQEKKEKTVDDSDDASSSSSGSEGKGLKKEELEKLKKENLPDEIDVENLTKKNTYVFPNEHNDGLTIIDIYVPLHNNGEEVVELSKEEVLDVCRQLFKNRKAKKPETDEEKELVQNGKKYVVL</sequence>
<protein>
    <recommendedName>
        <fullName evidence="5">STP1 protein</fullName>
    </recommendedName>
</protein>
<proteinExistence type="predicted"/>
<evidence type="ECO:0000256" key="2">
    <source>
        <dbReference type="SAM" id="Phobius"/>
    </source>
</evidence>
<dbReference type="OrthoDB" id="383264at2759"/>
<dbReference type="EMBL" id="KQ235038">
    <property type="protein sequence ID" value="KMZ93314.1"/>
    <property type="molecule type" value="Genomic_DNA"/>
</dbReference>
<feature type="region of interest" description="Disordered" evidence="1">
    <location>
        <begin position="278"/>
        <end position="303"/>
    </location>
</feature>
<reference evidence="3 4" key="1">
    <citation type="submission" date="2011-08" db="EMBL/GenBank/DDBJ databases">
        <title>The Genome Sequence of Plasmodium vivax Mauritania I.</title>
        <authorList>
            <consortium name="The Broad Institute Genome Sequencing Platform"/>
            <consortium name="The Broad Institute Genome Sequencing Center for Infectious Disease"/>
            <person name="Neafsey D."/>
            <person name="Carlton J."/>
            <person name="Barnwell J."/>
            <person name="Collins W."/>
            <person name="Escalante A."/>
            <person name="Mullikin J."/>
            <person name="Saul A."/>
            <person name="Guigo R."/>
            <person name="Camara F."/>
            <person name="Young S.K."/>
            <person name="Zeng Q."/>
            <person name="Gargeya S."/>
            <person name="Fitzgerald M."/>
            <person name="Haas B."/>
            <person name="Abouelleil A."/>
            <person name="Alvarado L."/>
            <person name="Arachchi H.M."/>
            <person name="Berlin A."/>
            <person name="Brown A."/>
            <person name="Chapman S.B."/>
            <person name="Chen Z."/>
            <person name="Dunbar C."/>
            <person name="Freedman E."/>
            <person name="Gearin G."/>
            <person name="Gellesch M."/>
            <person name="Goldberg J."/>
            <person name="Griggs A."/>
            <person name="Gujja S."/>
            <person name="Heiman D."/>
            <person name="Howarth C."/>
            <person name="Larson L."/>
            <person name="Lui A."/>
            <person name="MacDonald P.J.P."/>
            <person name="Montmayeur A."/>
            <person name="Murphy C."/>
            <person name="Neiman D."/>
            <person name="Pearson M."/>
            <person name="Priest M."/>
            <person name="Roberts A."/>
            <person name="Saif S."/>
            <person name="Shea T."/>
            <person name="Shenoy N."/>
            <person name="Sisk P."/>
            <person name="Stolte C."/>
            <person name="Sykes S."/>
            <person name="Wortman J."/>
            <person name="Nusbaum C."/>
            <person name="Birren B."/>
        </authorList>
    </citation>
    <scope>NUCLEOTIDE SEQUENCE [LARGE SCALE GENOMIC DNA]</scope>
    <source>
        <strain evidence="3 4">Mauritania I</strain>
    </source>
</reference>
<name>A0A0J9TDU4_PLAVI</name>
<accession>A0A0J9TDU4</accession>
<evidence type="ECO:0000256" key="1">
    <source>
        <dbReference type="SAM" id="MobiDB-lite"/>
    </source>
</evidence>
<keyword evidence="2" id="KW-1133">Transmembrane helix</keyword>
<organism evidence="3 4">
    <name type="scientific">Plasmodium vivax Mauritania I</name>
    <dbReference type="NCBI Taxonomy" id="1035515"/>
    <lineage>
        <taxon>Eukaryota</taxon>
        <taxon>Sar</taxon>
        <taxon>Alveolata</taxon>
        <taxon>Apicomplexa</taxon>
        <taxon>Aconoidasida</taxon>
        <taxon>Haemosporida</taxon>
        <taxon>Plasmodiidae</taxon>
        <taxon>Plasmodium</taxon>
        <taxon>Plasmodium (Plasmodium)</taxon>
    </lineage>
</organism>
<keyword evidence="2" id="KW-0472">Membrane</keyword>
<feature type="compositionally biased region" description="Basic and acidic residues" evidence="1">
    <location>
        <begin position="350"/>
        <end position="359"/>
    </location>
</feature>
<feature type="transmembrane region" description="Helical" evidence="2">
    <location>
        <begin position="246"/>
        <end position="268"/>
    </location>
</feature>
<evidence type="ECO:0000313" key="4">
    <source>
        <dbReference type="Proteomes" id="UP000053776"/>
    </source>
</evidence>
<gene>
    <name evidence="3" type="ORF">PVMG_00760</name>
</gene>
<dbReference type="Proteomes" id="UP000053776">
    <property type="component" value="Unassembled WGS sequence"/>
</dbReference>
<feature type="compositionally biased region" description="Basic and acidic residues" evidence="1">
    <location>
        <begin position="323"/>
        <end position="335"/>
    </location>
</feature>
<keyword evidence="2" id="KW-0812">Transmembrane</keyword>
<dbReference type="SMR" id="A0A0J9TDU4"/>
<feature type="region of interest" description="Disordered" evidence="1">
    <location>
        <begin position="323"/>
        <end position="359"/>
    </location>
</feature>